<accession>A0A2J6PKT4</accession>
<dbReference type="Proteomes" id="UP000235672">
    <property type="component" value="Unassembled WGS sequence"/>
</dbReference>
<dbReference type="STRING" id="1745343.A0A2J6PKT4"/>
<dbReference type="AlphaFoldDB" id="A0A2J6PKT4"/>
<evidence type="ECO:0000313" key="2">
    <source>
        <dbReference type="EMBL" id="PMD14476.1"/>
    </source>
</evidence>
<keyword evidence="3" id="KW-1185">Reference proteome</keyword>
<evidence type="ECO:0000256" key="1">
    <source>
        <dbReference type="SAM" id="MobiDB-lite"/>
    </source>
</evidence>
<dbReference type="EMBL" id="KZ613522">
    <property type="protein sequence ID" value="PMD14476.1"/>
    <property type="molecule type" value="Genomic_DNA"/>
</dbReference>
<sequence length="347" mass="38379">MVQAGASAPLSAILGLQSNFKYVSHRLQFTPSSSYSQLLQDTAKEVAMIYDAAQRRCWVVPKLSLLLHMSQVYASQCVDVPDDQVPSVAPHSNGLDLVRGLETSGETRILGDGRDAFRFRHLMLGLNTNLLRAIALIQDSTRKKLYGFEFMDIITQPGRGSCMKELKTDLAAKDWFDIANVVDAVVVCANLGDTITAADRASTHSKQCNKVPCGSDYLTATICCLKRLIERRGGVLDSDVKAHLLQISENSFWDLAKDPFLACQHDISSGACWQRTDIFQHLISRWDRMKRTFVKQLPTSIVIPIPVSGAVVFGTTSIRLQPQTRQQQSDRLCQGTNSNGRTNNTGC</sequence>
<evidence type="ECO:0000313" key="3">
    <source>
        <dbReference type="Proteomes" id="UP000235672"/>
    </source>
</evidence>
<gene>
    <name evidence="2" type="ORF">NA56DRAFT_583878</name>
</gene>
<organism evidence="2 3">
    <name type="scientific">Hyaloscypha hepaticicola</name>
    <dbReference type="NCBI Taxonomy" id="2082293"/>
    <lineage>
        <taxon>Eukaryota</taxon>
        <taxon>Fungi</taxon>
        <taxon>Dikarya</taxon>
        <taxon>Ascomycota</taxon>
        <taxon>Pezizomycotina</taxon>
        <taxon>Leotiomycetes</taxon>
        <taxon>Helotiales</taxon>
        <taxon>Hyaloscyphaceae</taxon>
        <taxon>Hyaloscypha</taxon>
    </lineage>
</organism>
<dbReference type="OrthoDB" id="3511455at2759"/>
<proteinExistence type="predicted"/>
<protein>
    <submittedName>
        <fullName evidence="2">Uncharacterized protein</fullName>
    </submittedName>
</protein>
<feature type="compositionally biased region" description="Low complexity" evidence="1">
    <location>
        <begin position="335"/>
        <end position="347"/>
    </location>
</feature>
<name>A0A2J6PKT4_9HELO</name>
<reference evidence="2 3" key="1">
    <citation type="submission" date="2016-05" db="EMBL/GenBank/DDBJ databases">
        <title>A degradative enzymes factory behind the ericoid mycorrhizal symbiosis.</title>
        <authorList>
            <consortium name="DOE Joint Genome Institute"/>
            <person name="Martino E."/>
            <person name="Morin E."/>
            <person name="Grelet G."/>
            <person name="Kuo A."/>
            <person name="Kohler A."/>
            <person name="Daghino S."/>
            <person name="Barry K."/>
            <person name="Choi C."/>
            <person name="Cichocki N."/>
            <person name="Clum A."/>
            <person name="Copeland A."/>
            <person name="Hainaut M."/>
            <person name="Haridas S."/>
            <person name="Labutti K."/>
            <person name="Lindquist E."/>
            <person name="Lipzen A."/>
            <person name="Khouja H.-R."/>
            <person name="Murat C."/>
            <person name="Ohm R."/>
            <person name="Olson A."/>
            <person name="Spatafora J."/>
            <person name="Veneault-Fourrey C."/>
            <person name="Henrissat B."/>
            <person name="Grigoriev I."/>
            <person name="Martin F."/>
            <person name="Perotto S."/>
        </authorList>
    </citation>
    <scope>NUCLEOTIDE SEQUENCE [LARGE SCALE GENOMIC DNA]</scope>
    <source>
        <strain evidence="2 3">UAMH 7357</strain>
    </source>
</reference>
<feature type="region of interest" description="Disordered" evidence="1">
    <location>
        <begin position="322"/>
        <end position="347"/>
    </location>
</feature>
<feature type="compositionally biased region" description="Polar residues" evidence="1">
    <location>
        <begin position="322"/>
        <end position="331"/>
    </location>
</feature>